<protein>
    <submittedName>
        <fullName evidence="5">Putative glycosyltransferase</fullName>
    </submittedName>
</protein>
<dbReference type="RefSeq" id="WP_007195878.1">
    <property type="nucleotide sequence ID" value="NZ_CM002917.1"/>
</dbReference>
<dbReference type="eggNOG" id="COG0463">
    <property type="taxonomic scope" value="Bacteria"/>
</dbReference>
<dbReference type="HOGENOM" id="CLU_025996_3_1_5"/>
<keyword evidence="6" id="KW-1185">Reference proteome</keyword>
<dbReference type="InterPro" id="IPR001173">
    <property type="entry name" value="Glyco_trans_2-like"/>
</dbReference>
<evidence type="ECO:0000256" key="2">
    <source>
        <dbReference type="ARBA" id="ARBA00022676"/>
    </source>
</evidence>
<dbReference type="PANTHER" id="PTHR43179:SF12">
    <property type="entry name" value="GALACTOFURANOSYLTRANSFERASE GLFT2"/>
    <property type="match status" value="1"/>
</dbReference>
<dbReference type="EMBL" id="ABIA03000002">
    <property type="protein sequence ID" value="EDQ34617.1"/>
    <property type="molecule type" value="Genomic_DNA"/>
</dbReference>
<reference evidence="5 6" key="2">
    <citation type="submission" date="2012-06" db="EMBL/GenBank/DDBJ databases">
        <authorList>
            <person name="Fiebig A."/>
        </authorList>
    </citation>
    <scope>NUCLEOTIDE SEQUENCE [LARGE SCALE GENOMIC DNA]</scope>
    <source>
        <strain evidence="5 6">DFL-43</strain>
    </source>
</reference>
<evidence type="ECO:0000313" key="5">
    <source>
        <dbReference type="EMBL" id="EDQ34617.1"/>
    </source>
</evidence>
<reference evidence="5 6" key="1">
    <citation type="submission" date="2007-10" db="EMBL/GenBank/DDBJ databases">
        <authorList>
            <person name="Wagner-Dobler I."/>
            <person name="Ferriera S."/>
            <person name="Johnson J."/>
            <person name="Kravitz S."/>
            <person name="Beeson K."/>
            <person name="Sutton G."/>
            <person name="Rogers Y.-H."/>
            <person name="Friedman R."/>
            <person name="Frazier M."/>
            <person name="Venter J.C."/>
        </authorList>
    </citation>
    <scope>NUCLEOTIDE SEQUENCE [LARGE SCALE GENOMIC DNA]</scope>
    <source>
        <strain evidence="5 6">DFL-43</strain>
    </source>
</reference>
<evidence type="ECO:0000256" key="3">
    <source>
        <dbReference type="ARBA" id="ARBA00022679"/>
    </source>
</evidence>
<evidence type="ECO:0000313" key="6">
    <source>
        <dbReference type="Proteomes" id="UP000004291"/>
    </source>
</evidence>
<dbReference type="OrthoDB" id="6116224at2"/>
<dbReference type="SUPFAM" id="SSF53448">
    <property type="entry name" value="Nucleotide-diphospho-sugar transferases"/>
    <property type="match status" value="1"/>
</dbReference>
<dbReference type="GO" id="GO:0016757">
    <property type="term" value="F:glycosyltransferase activity"/>
    <property type="evidence" value="ECO:0007669"/>
    <property type="project" value="UniProtKB-KW"/>
</dbReference>
<dbReference type="Proteomes" id="UP000004291">
    <property type="component" value="Chromosome"/>
</dbReference>
<dbReference type="AlphaFoldDB" id="A9CYR1"/>
<dbReference type="STRING" id="411684.HPDFL43_00430"/>
<dbReference type="Gene3D" id="3.90.550.10">
    <property type="entry name" value="Spore Coat Polysaccharide Biosynthesis Protein SpsA, Chain A"/>
    <property type="match status" value="1"/>
</dbReference>
<accession>A9CYR1</accession>
<dbReference type="CDD" id="cd00761">
    <property type="entry name" value="Glyco_tranf_GTA_type"/>
    <property type="match status" value="1"/>
</dbReference>
<dbReference type="Pfam" id="PF00535">
    <property type="entry name" value="Glycos_transf_2"/>
    <property type="match status" value="1"/>
</dbReference>
<comment type="caution">
    <text evidence="5">The sequence shown here is derived from an EMBL/GenBank/DDBJ whole genome shotgun (WGS) entry which is preliminary data.</text>
</comment>
<dbReference type="InterPro" id="IPR029044">
    <property type="entry name" value="Nucleotide-diphossugar_trans"/>
</dbReference>
<evidence type="ECO:0000259" key="4">
    <source>
        <dbReference type="Pfam" id="PF00535"/>
    </source>
</evidence>
<gene>
    <name evidence="5" type="ORF">HPDFL43_00430</name>
</gene>
<comment type="similarity">
    <text evidence="1">Belongs to the glycosyltransferase 2 family.</text>
</comment>
<name>A9CYR1_HOEPD</name>
<keyword evidence="2" id="KW-0328">Glycosyltransferase</keyword>
<evidence type="ECO:0000256" key="1">
    <source>
        <dbReference type="ARBA" id="ARBA00006739"/>
    </source>
</evidence>
<keyword evidence="3 5" id="KW-0808">Transferase</keyword>
<dbReference type="PANTHER" id="PTHR43179">
    <property type="entry name" value="RHAMNOSYLTRANSFERASE WBBL"/>
    <property type="match status" value="1"/>
</dbReference>
<proteinExistence type="inferred from homology"/>
<sequence length="329" mass="35859">MLPDRKEITQKARSAGLKPEAVRVAITLPTFRRPEHLLATLNSLEAQGLGSEVAVIVMDNDAEGLEGAEAAAKWFETSALNGLVIVAHERGNCHAYNAGWHTALAEFPGLSHIAVIDDDELAGPAWLERLLNTAERTGADLVGGPQAPVFSDPALERWRTHPVFRPHYATTGPVPILYSSGNVLISRKVLDAMPHPFLDPAFNFIGGGDSDFYRRAKAKGFKFAWCAEAVVMETLPARRAEFSWLNARSLRNGAISAIIEKRLNPGFAGRLRRLAKSLALLAASPLRGVRLWIQSGSAVIGLYHMQVATGRLMAEVGLVNEQYRNPESN</sequence>
<feature type="domain" description="Glycosyltransferase 2-like" evidence="4">
    <location>
        <begin position="27"/>
        <end position="190"/>
    </location>
</feature>
<organism evidence="5 6">
    <name type="scientific">Hoeflea phototrophica (strain DSM 17068 / NCIMB 14078 / DFL-43)</name>
    <dbReference type="NCBI Taxonomy" id="411684"/>
    <lineage>
        <taxon>Bacteria</taxon>
        <taxon>Pseudomonadati</taxon>
        <taxon>Pseudomonadota</taxon>
        <taxon>Alphaproteobacteria</taxon>
        <taxon>Hyphomicrobiales</taxon>
        <taxon>Rhizobiaceae</taxon>
        <taxon>Hoeflea</taxon>
    </lineage>
</organism>